<evidence type="ECO:0000313" key="1">
    <source>
        <dbReference type="EMBL" id="MCI44879.1"/>
    </source>
</evidence>
<name>A0A392S866_9FABA</name>
<reference evidence="1 2" key="1">
    <citation type="journal article" date="2018" name="Front. Plant Sci.">
        <title>Red Clover (Trifolium pratense) and Zigzag Clover (T. medium) - A Picture of Genomic Similarities and Differences.</title>
        <authorList>
            <person name="Dluhosova J."/>
            <person name="Istvanek J."/>
            <person name="Nedelnik J."/>
            <person name="Repkova J."/>
        </authorList>
    </citation>
    <scope>NUCLEOTIDE SEQUENCE [LARGE SCALE GENOMIC DNA]</scope>
    <source>
        <strain evidence="2">cv. 10/8</strain>
        <tissue evidence="1">Leaf</tissue>
    </source>
</reference>
<dbReference type="EMBL" id="LXQA010336442">
    <property type="protein sequence ID" value="MCI44879.1"/>
    <property type="molecule type" value="Genomic_DNA"/>
</dbReference>
<dbReference type="Proteomes" id="UP000265520">
    <property type="component" value="Unassembled WGS sequence"/>
</dbReference>
<feature type="non-terminal residue" evidence="1">
    <location>
        <position position="1"/>
    </location>
</feature>
<dbReference type="AlphaFoldDB" id="A0A392S866"/>
<organism evidence="1 2">
    <name type="scientific">Trifolium medium</name>
    <dbReference type="NCBI Taxonomy" id="97028"/>
    <lineage>
        <taxon>Eukaryota</taxon>
        <taxon>Viridiplantae</taxon>
        <taxon>Streptophyta</taxon>
        <taxon>Embryophyta</taxon>
        <taxon>Tracheophyta</taxon>
        <taxon>Spermatophyta</taxon>
        <taxon>Magnoliopsida</taxon>
        <taxon>eudicotyledons</taxon>
        <taxon>Gunneridae</taxon>
        <taxon>Pentapetalae</taxon>
        <taxon>rosids</taxon>
        <taxon>fabids</taxon>
        <taxon>Fabales</taxon>
        <taxon>Fabaceae</taxon>
        <taxon>Papilionoideae</taxon>
        <taxon>50 kb inversion clade</taxon>
        <taxon>NPAAA clade</taxon>
        <taxon>Hologalegina</taxon>
        <taxon>IRL clade</taxon>
        <taxon>Trifolieae</taxon>
        <taxon>Trifolium</taxon>
    </lineage>
</organism>
<keyword evidence="2" id="KW-1185">Reference proteome</keyword>
<comment type="caution">
    <text evidence="1">The sequence shown here is derived from an EMBL/GenBank/DDBJ whole genome shotgun (WGS) entry which is preliminary data.</text>
</comment>
<protein>
    <submittedName>
        <fullName evidence="1">Uncharacterized protein</fullName>
    </submittedName>
</protein>
<proteinExistence type="predicted"/>
<accession>A0A392S866</accession>
<sequence length="68" mass="7495">PARCAALPCAQRRNQKFPALTEQLCAQRRSPLRAAQLTEENRTTTTLLRAAQVTPARCAATRSKTNNT</sequence>
<evidence type="ECO:0000313" key="2">
    <source>
        <dbReference type="Proteomes" id="UP000265520"/>
    </source>
</evidence>